<dbReference type="PANTHER" id="PTHR43479:SF7">
    <property type="entry name" value="TETR-FAMILY TRANSCRIPTIONAL REGULATOR"/>
    <property type="match status" value="1"/>
</dbReference>
<organism evidence="4 5">
    <name type="scientific">Sporolactobacillus inulinus CASD</name>
    <dbReference type="NCBI Taxonomy" id="1069536"/>
    <lineage>
        <taxon>Bacteria</taxon>
        <taxon>Bacillati</taxon>
        <taxon>Bacillota</taxon>
        <taxon>Bacilli</taxon>
        <taxon>Bacillales</taxon>
        <taxon>Sporolactobacillaceae</taxon>
        <taxon>Sporolactobacillus</taxon>
    </lineage>
</organism>
<dbReference type="Pfam" id="PF14278">
    <property type="entry name" value="TetR_C_8"/>
    <property type="match status" value="1"/>
</dbReference>
<dbReference type="InterPro" id="IPR012738">
    <property type="entry name" value="Tscrpt_reg_DhaS"/>
</dbReference>
<dbReference type="SUPFAM" id="SSF46689">
    <property type="entry name" value="Homeodomain-like"/>
    <property type="match status" value="1"/>
</dbReference>
<feature type="domain" description="HTH tetR-type" evidence="3">
    <location>
        <begin position="5"/>
        <end position="65"/>
    </location>
</feature>
<dbReference type="InterPro" id="IPR001647">
    <property type="entry name" value="HTH_TetR"/>
</dbReference>
<proteinExistence type="predicted"/>
<keyword evidence="5" id="KW-1185">Reference proteome</keyword>
<sequence>MTGSLITKKTIATALRELLKKESFEKVTVRDIMRHCHMRRQTFYNYFKDKYELVSWIYYEEAIENIQDYMNYENTAMIIERIFTYLYENQNFYIKVLEFTSQNSLSDYLLEQTKLLIRHWIDELDDNGDLSLTNDFADFLSDFYSYAIVGVAIKWLNDSCPEKPKIIAKRIVRLLDQAFQSAQDLSQHQRRG</sequence>
<dbReference type="InterPro" id="IPR039532">
    <property type="entry name" value="TetR_C_Firmicutes"/>
</dbReference>
<dbReference type="NCBIfam" id="TIGR02366">
    <property type="entry name" value="DHAK_reg"/>
    <property type="match status" value="1"/>
</dbReference>
<dbReference type="STRING" id="1069536.SINU_03295"/>
<dbReference type="InterPro" id="IPR009057">
    <property type="entry name" value="Homeodomain-like_sf"/>
</dbReference>
<name>A0A0U1QRF5_9BACL</name>
<evidence type="ECO:0000313" key="5">
    <source>
        <dbReference type="Proteomes" id="UP000035553"/>
    </source>
</evidence>
<dbReference type="PANTHER" id="PTHR43479">
    <property type="entry name" value="ACREF/ENVCD OPERON REPRESSOR-RELATED"/>
    <property type="match status" value="1"/>
</dbReference>
<evidence type="ECO:0000256" key="1">
    <source>
        <dbReference type="ARBA" id="ARBA00023125"/>
    </source>
</evidence>
<dbReference type="Proteomes" id="UP000035553">
    <property type="component" value="Unassembled WGS sequence"/>
</dbReference>
<dbReference type="InterPro" id="IPR050624">
    <property type="entry name" value="HTH-type_Tx_Regulator"/>
</dbReference>
<dbReference type="AlphaFoldDB" id="A0A0U1QRF5"/>
<evidence type="ECO:0000259" key="3">
    <source>
        <dbReference type="PROSITE" id="PS50977"/>
    </source>
</evidence>
<dbReference type="GO" id="GO:0003677">
    <property type="term" value="F:DNA binding"/>
    <property type="evidence" value="ECO:0007669"/>
    <property type="project" value="UniProtKB-UniRule"/>
</dbReference>
<feature type="DNA-binding region" description="H-T-H motif" evidence="2">
    <location>
        <begin position="28"/>
        <end position="47"/>
    </location>
</feature>
<dbReference type="Pfam" id="PF00440">
    <property type="entry name" value="TetR_N"/>
    <property type="match status" value="1"/>
</dbReference>
<keyword evidence="1 2" id="KW-0238">DNA-binding</keyword>
<accession>A0A0U1QRF5</accession>
<evidence type="ECO:0000256" key="2">
    <source>
        <dbReference type="PROSITE-ProRule" id="PRU00335"/>
    </source>
</evidence>
<dbReference type="Gene3D" id="1.10.357.10">
    <property type="entry name" value="Tetracycline Repressor, domain 2"/>
    <property type="match status" value="1"/>
</dbReference>
<dbReference type="RefSeq" id="WP_010024425.1">
    <property type="nucleotide sequence ID" value="NZ_AFVQ02000042.1"/>
</dbReference>
<evidence type="ECO:0000313" key="4">
    <source>
        <dbReference type="EMBL" id="KLI03349.1"/>
    </source>
</evidence>
<protein>
    <recommendedName>
        <fullName evidence="3">HTH tetR-type domain-containing protein</fullName>
    </recommendedName>
</protein>
<dbReference type="OrthoDB" id="9810250at2"/>
<gene>
    <name evidence="4" type="ORF">SINU_03295</name>
</gene>
<dbReference type="EMBL" id="AFVQ02000042">
    <property type="protein sequence ID" value="KLI03349.1"/>
    <property type="molecule type" value="Genomic_DNA"/>
</dbReference>
<comment type="caution">
    <text evidence="4">The sequence shown here is derived from an EMBL/GenBank/DDBJ whole genome shotgun (WGS) entry which is preliminary data.</text>
</comment>
<dbReference type="PROSITE" id="PS50977">
    <property type="entry name" value="HTH_TETR_2"/>
    <property type="match status" value="1"/>
</dbReference>
<reference evidence="4 5" key="1">
    <citation type="journal article" date="2011" name="J. Bacteriol.">
        <title>Draft genome sequence of Sporolactobacillus inulinus strain CASD, an efficient D-lactic acid-producing bacterium with high-concentration lactate tolerance capability.</title>
        <authorList>
            <person name="Yu B."/>
            <person name="Su F."/>
            <person name="Wang L."/>
            <person name="Xu K."/>
            <person name="Zhao B."/>
            <person name="Xu P."/>
        </authorList>
    </citation>
    <scope>NUCLEOTIDE SEQUENCE [LARGE SCALE GENOMIC DNA]</scope>
    <source>
        <strain evidence="4 5">CASD</strain>
    </source>
</reference>